<protein>
    <submittedName>
        <fullName evidence="5">Uncharacterized protein</fullName>
    </submittedName>
</protein>
<sequence length="119" mass="12599">MGNICGKESPPDPLAENVRPLPQGSSPHANQSSNVPRKVGGPPRTLGSGSEASPQSQEDARMKAAEAAEARATKAARATKGKLSSQLQEQKKQSRVDTLLASREVHADADAAEQIRQYN</sequence>
<evidence type="ECO:0000256" key="2">
    <source>
        <dbReference type="ARBA" id="ARBA00023139"/>
    </source>
</evidence>
<evidence type="ECO:0000313" key="6">
    <source>
        <dbReference type="Proteomes" id="UP000054321"/>
    </source>
</evidence>
<evidence type="ECO:0000313" key="5">
    <source>
        <dbReference type="EMBL" id="KIN01967.1"/>
    </source>
</evidence>
<feature type="compositionally biased region" description="Low complexity" evidence="4">
    <location>
        <begin position="73"/>
        <end position="88"/>
    </location>
</feature>
<dbReference type="AlphaFoldDB" id="A0A0C3HI08"/>
<dbReference type="OrthoDB" id="5415072at2759"/>
<dbReference type="HOGENOM" id="CLU_133420_0_0_1"/>
<feature type="compositionally biased region" description="Basic and acidic residues" evidence="4">
    <location>
        <begin position="58"/>
        <end position="72"/>
    </location>
</feature>
<name>A0A0C3HI08_OIDMZ</name>
<evidence type="ECO:0000256" key="3">
    <source>
        <dbReference type="ARBA" id="ARBA00023288"/>
    </source>
</evidence>
<dbReference type="InterPro" id="IPR031632">
    <property type="entry name" value="SVIP"/>
</dbReference>
<dbReference type="EMBL" id="KN832875">
    <property type="protein sequence ID" value="KIN01967.1"/>
    <property type="molecule type" value="Genomic_DNA"/>
</dbReference>
<organism evidence="5 6">
    <name type="scientific">Oidiodendron maius (strain Zn)</name>
    <dbReference type="NCBI Taxonomy" id="913774"/>
    <lineage>
        <taxon>Eukaryota</taxon>
        <taxon>Fungi</taxon>
        <taxon>Dikarya</taxon>
        <taxon>Ascomycota</taxon>
        <taxon>Pezizomycotina</taxon>
        <taxon>Leotiomycetes</taxon>
        <taxon>Leotiomycetes incertae sedis</taxon>
        <taxon>Myxotrichaceae</taxon>
        <taxon>Oidiodendron</taxon>
    </lineage>
</organism>
<keyword evidence="1" id="KW-0519">Myristate</keyword>
<evidence type="ECO:0000256" key="4">
    <source>
        <dbReference type="SAM" id="MobiDB-lite"/>
    </source>
</evidence>
<accession>A0A0C3HI08</accession>
<evidence type="ECO:0000256" key="1">
    <source>
        <dbReference type="ARBA" id="ARBA00022707"/>
    </source>
</evidence>
<feature type="compositionally biased region" description="Polar residues" evidence="4">
    <location>
        <begin position="47"/>
        <end position="57"/>
    </location>
</feature>
<feature type="region of interest" description="Disordered" evidence="4">
    <location>
        <begin position="1"/>
        <end position="119"/>
    </location>
</feature>
<keyword evidence="3" id="KW-0449">Lipoprotein</keyword>
<feature type="compositionally biased region" description="Polar residues" evidence="4">
    <location>
        <begin position="23"/>
        <end position="35"/>
    </location>
</feature>
<reference evidence="5 6" key="1">
    <citation type="submission" date="2014-04" db="EMBL/GenBank/DDBJ databases">
        <authorList>
            <consortium name="DOE Joint Genome Institute"/>
            <person name="Kuo A."/>
            <person name="Martino E."/>
            <person name="Perotto S."/>
            <person name="Kohler A."/>
            <person name="Nagy L.G."/>
            <person name="Floudas D."/>
            <person name="Copeland A."/>
            <person name="Barry K.W."/>
            <person name="Cichocki N."/>
            <person name="Veneault-Fourrey C."/>
            <person name="LaButti K."/>
            <person name="Lindquist E.A."/>
            <person name="Lipzen A."/>
            <person name="Lundell T."/>
            <person name="Morin E."/>
            <person name="Murat C."/>
            <person name="Sun H."/>
            <person name="Tunlid A."/>
            <person name="Henrissat B."/>
            <person name="Grigoriev I.V."/>
            <person name="Hibbett D.S."/>
            <person name="Martin F."/>
            <person name="Nordberg H.P."/>
            <person name="Cantor M.N."/>
            <person name="Hua S.X."/>
        </authorList>
    </citation>
    <scope>NUCLEOTIDE SEQUENCE [LARGE SCALE GENOMIC DNA]</scope>
    <source>
        <strain evidence="5 6">Zn</strain>
    </source>
</reference>
<dbReference type="Proteomes" id="UP000054321">
    <property type="component" value="Unassembled WGS sequence"/>
</dbReference>
<dbReference type="InParanoid" id="A0A0C3HI08"/>
<keyword evidence="2" id="KW-0564">Palmitate</keyword>
<gene>
    <name evidence="5" type="ORF">OIDMADRAFT_179264</name>
</gene>
<keyword evidence="6" id="KW-1185">Reference proteome</keyword>
<proteinExistence type="predicted"/>
<reference evidence="6" key="2">
    <citation type="submission" date="2015-01" db="EMBL/GenBank/DDBJ databases">
        <title>Evolutionary Origins and Diversification of the Mycorrhizal Mutualists.</title>
        <authorList>
            <consortium name="DOE Joint Genome Institute"/>
            <consortium name="Mycorrhizal Genomics Consortium"/>
            <person name="Kohler A."/>
            <person name="Kuo A."/>
            <person name="Nagy L.G."/>
            <person name="Floudas D."/>
            <person name="Copeland A."/>
            <person name="Barry K.W."/>
            <person name="Cichocki N."/>
            <person name="Veneault-Fourrey C."/>
            <person name="LaButti K."/>
            <person name="Lindquist E.A."/>
            <person name="Lipzen A."/>
            <person name="Lundell T."/>
            <person name="Morin E."/>
            <person name="Murat C."/>
            <person name="Riley R."/>
            <person name="Ohm R."/>
            <person name="Sun H."/>
            <person name="Tunlid A."/>
            <person name="Henrissat B."/>
            <person name="Grigoriev I.V."/>
            <person name="Hibbett D.S."/>
            <person name="Martin F."/>
        </authorList>
    </citation>
    <scope>NUCLEOTIDE SEQUENCE [LARGE SCALE GENOMIC DNA]</scope>
    <source>
        <strain evidence="6">Zn</strain>
    </source>
</reference>
<dbReference type="Pfam" id="PF15811">
    <property type="entry name" value="SVIP"/>
    <property type="match status" value="1"/>
</dbReference>